<sequence>SNEYPPCLNSAFCGSIRDHPRSQELRVASSVELLLRCQVDFATSGDIIGPTASNAG</sequence>
<dbReference type="AlphaFoldDB" id="A0A3B0TKT9"/>
<protein>
    <submittedName>
        <fullName evidence="1">Uncharacterized protein</fullName>
    </submittedName>
</protein>
<gene>
    <name evidence="1" type="ORF">MNBD_ACTINO02-2315</name>
</gene>
<organism evidence="1">
    <name type="scientific">hydrothermal vent metagenome</name>
    <dbReference type="NCBI Taxonomy" id="652676"/>
    <lineage>
        <taxon>unclassified sequences</taxon>
        <taxon>metagenomes</taxon>
        <taxon>ecological metagenomes</taxon>
    </lineage>
</organism>
<name>A0A3B0TKT9_9ZZZZ</name>
<reference evidence="1" key="1">
    <citation type="submission" date="2018-06" db="EMBL/GenBank/DDBJ databases">
        <authorList>
            <person name="Zhirakovskaya E."/>
        </authorList>
    </citation>
    <scope>NUCLEOTIDE SEQUENCE</scope>
</reference>
<dbReference type="EMBL" id="UOEK01000538">
    <property type="protein sequence ID" value="VAW09244.1"/>
    <property type="molecule type" value="Genomic_DNA"/>
</dbReference>
<feature type="non-terminal residue" evidence="1">
    <location>
        <position position="1"/>
    </location>
</feature>
<accession>A0A3B0TKT9</accession>
<evidence type="ECO:0000313" key="1">
    <source>
        <dbReference type="EMBL" id="VAW09244.1"/>
    </source>
</evidence>
<proteinExistence type="predicted"/>